<reference evidence="1" key="2">
    <citation type="journal article" date="2021" name="Genome Biol. Evol.">
        <title>Developing a high-quality reference genome for a parasitic bivalve with doubly uniparental inheritance (Bivalvia: Unionida).</title>
        <authorList>
            <person name="Smith C.H."/>
        </authorList>
    </citation>
    <scope>NUCLEOTIDE SEQUENCE</scope>
    <source>
        <strain evidence="1">CHS0354</strain>
        <tissue evidence="1">Mantle</tissue>
    </source>
</reference>
<dbReference type="EMBL" id="JAEAOA010001866">
    <property type="protein sequence ID" value="KAK3607496.1"/>
    <property type="molecule type" value="Genomic_DNA"/>
</dbReference>
<evidence type="ECO:0000313" key="2">
    <source>
        <dbReference type="Proteomes" id="UP001195483"/>
    </source>
</evidence>
<keyword evidence="2" id="KW-1185">Reference proteome</keyword>
<evidence type="ECO:0000313" key="1">
    <source>
        <dbReference type="EMBL" id="KAK3607496.1"/>
    </source>
</evidence>
<organism evidence="1 2">
    <name type="scientific">Potamilus streckersoni</name>
    <dbReference type="NCBI Taxonomy" id="2493646"/>
    <lineage>
        <taxon>Eukaryota</taxon>
        <taxon>Metazoa</taxon>
        <taxon>Spiralia</taxon>
        <taxon>Lophotrochozoa</taxon>
        <taxon>Mollusca</taxon>
        <taxon>Bivalvia</taxon>
        <taxon>Autobranchia</taxon>
        <taxon>Heteroconchia</taxon>
        <taxon>Palaeoheterodonta</taxon>
        <taxon>Unionida</taxon>
        <taxon>Unionoidea</taxon>
        <taxon>Unionidae</taxon>
        <taxon>Ambleminae</taxon>
        <taxon>Lampsilini</taxon>
        <taxon>Potamilus</taxon>
    </lineage>
</organism>
<comment type="caution">
    <text evidence="1">The sequence shown here is derived from an EMBL/GenBank/DDBJ whole genome shotgun (WGS) entry which is preliminary data.</text>
</comment>
<sequence length="185" mass="20155">MDWNIEECSLNQPYGKGWCPILIIIGSGGGGGIEVSSCGTPVVVSVVFWSLLLAVSWNDGPADILLSKGVIKLNGVSIPCIRIGPNEDTVRNLRAADDFIIPGNSEAVIDVFVDRREEDGFAKQKEFLIEAIEHFTDKYPLIVVPSLVDTKDKVTQKVRVLNPYPTAVSIKQDACIGQAYIHDSI</sequence>
<dbReference type="AlphaFoldDB" id="A0AAE0TC42"/>
<accession>A0AAE0TC42</accession>
<reference evidence="1" key="1">
    <citation type="journal article" date="2021" name="Genome Biol. Evol.">
        <title>A High-Quality Reference Genome for a Parasitic Bivalve with Doubly Uniparental Inheritance (Bivalvia: Unionida).</title>
        <authorList>
            <person name="Smith C.H."/>
        </authorList>
    </citation>
    <scope>NUCLEOTIDE SEQUENCE</scope>
    <source>
        <strain evidence="1">CHS0354</strain>
    </source>
</reference>
<protein>
    <submittedName>
        <fullName evidence="1">Uncharacterized protein</fullName>
    </submittedName>
</protein>
<reference evidence="1" key="3">
    <citation type="submission" date="2023-05" db="EMBL/GenBank/DDBJ databases">
        <authorList>
            <person name="Smith C.H."/>
        </authorList>
    </citation>
    <scope>NUCLEOTIDE SEQUENCE</scope>
    <source>
        <strain evidence="1">CHS0354</strain>
        <tissue evidence="1">Mantle</tissue>
    </source>
</reference>
<dbReference type="Proteomes" id="UP001195483">
    <property type="component" value="Unassembled WGS sequence"/>
</dbReference>
<gene>
    <name evidence="1" type="ORF">CHS0354_031115</name>
</gene>
<name>A0AAE0TC42_9BIVA</name>
<proteinExistence type="predicted"/>